<gene>
    <name evidence="1" type="ORF">ACFPOD_01220</name>
</gene>
<keyword evidence="2" id="KW-1185">Reference proteome</keyword>
<dbReference type="Proteomes" id="UP001596107">
    <property type="component" value="Unassembled WGS sequence"/>
</dbReference>
<reference evidence="2" key="1">
    <citation type="journal article" date="2019" name="Int. J. Syst. Evol. Microbiol.">
        <title>The Global Catalogue of Microorganisms (GCM) 10K type strain sequencing project: providing services to taxonomists for standard genome sequencing and annotation.</title>
        <authorList>
            <consortium name="The Broad Institute Genomics Platform"/>
            <consortium name="The Broad Institute Genome Sequencing Center for Infectious Disease"/>
            <person name="Wu L."/>
            <person name="Ma J."/>
        </authorList>
    </citation>
    <scope>NUCLEOTIDE SEQUENCE [LARGE SCALE GENOMIC DNA]</scope>
    <source>
        <strain evidence="2">JCM 3366</strain>
    </source>
</reference>
<dbReference type="EMBL" id="JBHSNB010000001">
    <property type="protein sequence ID" value="MFC5583720.1"/>
    <property type="molecule type" value="Genomic_DNA"/>
</dbReference>
<organism evidence="1 2">
    <name type="scientific">Nitratireductor kimnyeongensis</name>
    <dbReference type="NCBI Taxonomy" id="430679"/>
    <lineage>
        <taxon>Bacteria</taxon>
        <taxon>Pseudomonadati</taxon>
        <taxon>Pseudomonadota</taxon>
        <taxon>Alphaproteobacteria</taxon>
        <taxon>Hyphomicrobiales</taxon>
        <taxon>Phyllobacteriaceae</taxon>
        <taxon>Nitratireductor</taxon>
    </lineage>
</organism>
<sequence length="53" mass="5978">MPAENALVDAALTSDHPLSTVLFATISRFTLTVTKLFDIFLQPVLFEKNVFFF</sequence>
<name>A0ABW0T347_9HYPH</name>
<proteinExistence type="predicted"/>
<protein>
    <submittedName>
        <fullName evidence="1">Uncharacterized protein</fullName>
    </submittedName>
</protein>
<evidence type="ECO:0000313" key="2">
    <source>
        <dbReference type="Proteomes" id="UP001596107"/>
    </source>
</evidence>
<evidence type="ECO:0000313" key="1">
    <source>
        <dbReference type="EMBL" id="MFC5583720.1"/>
    </source>
</evidence>
<accession>A0ABW0T347</accession>
<dbReference type="RefSeq" id="WP_223020419.1">
    <property type="nucleotide sequence ID" value="NZ_CP078143.1"/>
</dbReference>
<comment type="caution">
    <text evidence="1">The sequence shown here is derived from an EMBL/GenBank/DDBJ whole genome shotgun (WGS) entry which is preliminary data.</text>
</comment>